<accession>A0A1E5USX6</accession>
<dbReference type="Proteomes" id="UP000095767">
    <property type="component" value="Unassembled WGS sequence"/>
</dbReference>
<comment type="caution">
    <text evidence="1">The sequence shown here is derived from an EMBL/GenBank/DDBJ whole genome shotgun (WGS) entry which is preliminary data.</text>
</comment>
<dbReference type="STRING" id="888268.A0A1E5USX6"/>
<dbReference type="OrthoDB" id="202234at2759"/>
<proteinExistence type="predicted"/>
<reference evidence="1 2" key="1">
    <citation type="submission" date="2016-09" db="EMBL/GenBank/DDBJ databases">
        <title>The draft genome of Dichanthelium oligosanthes: A C3 panicoid grass species.</title>
        <authorList>
            <person name="Studer A.J."/>
            <person name="Schnable J.C."/>
            <person name="Brutnell T.P."/>
        </authorList>
    </citation>
    <scope>NUCLEOTIDE SEQUENCE [LARGE SCALE GENOMIC DNA]</scope>
    <source>
        <strain evidence="2">cv. Kellogg 1175</strain>
        <tissue evidence="1">Leaf</tissue>
    </source>
</reference>
<sequence length="56" mass="6406">LVRPLPLTVKVLPPMRADGWEEGRINEYVKMVRSLYIENLLDSQKPLDALASRKAN</sequence>
<protein>
    <submittedName>
        <fullName evidence="1">Uncharacterized protein</fullName>
    </submittedName>
</protein>
<evidence type="ECO:0000313" key="1">
    <source>
        <dbReference type="EMBL" id="OEL15971.1"/>
    </source>
</evidence>
<dbReference type="AlphaFoldDB" id="A0A1E5USX6"/>
<dbReference type="EMBL" id="LWDX02064651">
    <property type="protein sequence ID" value="OEL15971.1"/>
    <property type="molecule type" value="Genomic_DNA"/>
</dbReference>
<organism evidence="1 2">
    <name type="scientific">Dichanthelium oligosanthes</name>
    <dbReference type="NCBI Taxonomy" id="888268"/>
    <lineage>
        <taxon>Eukaryota</taxon>
        <taxon>Viridiplantae</taxon>
        <taxon>Streptophyta</taxon>
        <taxon>Embryophyta</taxon>
        <taxon>Tracheophyta</taxon>
        <taxon>Spermatophyta</taxon>
        <taxon>Magnoliopsida</taxon>
        <taxon>Liliopsida</taxon>
        <taxon>Poales</taxon>
        <taxon>Poaceae</taxon>
        <taxon>PACMAD clade</taxon>
        <taxon>Panicoideae</taxon>
        <taxon>Panicodae</taxon>
        <taxon>Paniceae</taxon>
        <taxon>Dichantheliinae</taxon>
        <taxon>Dichanthelium</taxon>
    </lineage>
</organism>
<keyword evidence="2" id="KW-1185">Reference proteome</keyword>
<name>A0A1E5USX6_9POAL</name>
<evidence type="ECO:0000313" key="2">
    <source>
        <dbReference type="Proteomes" id="UP000095767"/>
    </source>
</evidence>
<gene>
    <name evidence="1" type="ORF">BAE44_0023011</name>
</gene>
<feature type="non-terminal residue" evidence="1">
    <location>
        <position position="1"/>
    </location>
</feature>